<name>A0A8S5SJM2_9CAUD</name>
<dbReference type="EMBL" id="BK032603">
    <property type="protein sequence ID" value="DAF50863.1"/>
    <property type="molecule type" value="Genomic_DNA"/>
</dbReference>
<evidence type="ECO:0000313" key="1">
    <source>
        <dbReference type="EMBL" id="DAF50863.1"/>
    </source>
</evidence>
<protein>
    <submittedName>
        <fullName evidence="1">Uncharacterized protein</fullName>
    </submittedName>
</protein>
<sequence>MIDVIAVAEILRRFSMLTEDALADAMPAVAVTCAECTEKLRDKSFAEIPAVLEATAALCNYRLLLRGETLRDGTTAFKAGDVSATVSPSVLLETAVRLRDDAYMAAARYFEDTDFLFRQV</sequence>
<proteinExistence type="predicted"/>
<accession>A0A8S5SJM2</accession>
<reference evidence="1" key="1">
    <citation type="journal article" date="2021" name="Proc. Natl. Acad. Sci. U.S.A.">
        <title>A Catalog of Tens of Thousands of Viruses from Human Metagenomes Reveals Hidden Associations with Chronic Diseases.</title>
        <authorList>
            <person name="Tisza M.J."/>
            <person name="Buck C.B."/>
        </authorList>
    </citation>
    <scope>NUCLEOTIDE SEQUENCE</scope>
    <source>
        <strain evidence="1">Ctr9D2</strain>
    </source>
</reference>
<organism evidence="1">
    <name type="scientific">Myoviridae sp. ctr9D2</name>
    <dbReference type="NCBI Taxonomy" id="2827711"/>
    <lineage>
        <taxon>Viruses</taxon>
        <taxon>Duplodnaviria</taxon>
        <taxon>Heunggongvirae</taxon>
        <taxon>Uroviricota</taxon>
        <taxon>Caudoviricetes</taxon>
    </lineage>
</organism>